<dbReference type="Gene3D" id="3.30.420.40">
    <property type="match status" value="2"/>
</dbReference>
<dbReference type="PANTHER" id="PTHR37612">
    <property type="entry name" value="FIBROIN HEAVY CHAIN FIB-H LIKE PROTEIN"/>
    <property type="match status" value="1"/>
</dbReference>
<feature type="compositionally biased region" description="Low complexity" evidence="4">
    <location>
        <begin position="396"/>
        <end position="409"/>
    </location>
</feature>
<evidence type="ECO:0000313" key="5">
    <source>
        <dbReference type="EMBL" id="SDD63371.1"/>
    </source>
</evidence>
<proteinExistence type="predicted"/>
<evidence type="ECO:0000256" key="4">
    <source>
        <dbReference type="SAM" id="MobiDB-lite"/>
    </source>
</evidence>
<gene>
    <name evidence="5" type="ORF">SAMN05216174_114114</name>
</gene>
<feature type="compositionally biased region" description="Gly residues" evidence="4">
    <location>
        <begin position="468"/>
        <end position="494"/>
    </location>
</feature>
<keyword evidence="3" id="KW-0143">Chaperone</keyword>
<feature type="compositionally biased region" description="Gly residues" evidence="4">
    <location>
        <begin position="444"/>
        <end position="458"/>
    </location>
</feature>
<evidence type="ECO:0000256" key="2">
    <source>
        <dbReference type="ARBA" id="ARBA00022840"/>
    </source>
</evidence>
<dbReference type="OrthoDB" id="9766019at2"/>
<dbReference type="InterPro" id="IPR013126">
    <property type="entry name" value="Hsp_70_fam"/>
</dbReference>
<dbReference type="Pfam" id="PF00012">
    <property type="entry name" value="HSP70"/>
    <property type="match status" value="1"/>
</dbReference>
<keyword evidence="2" id="KW-0067">ATP-binding</keyword>
<dbReference type="Gene3D" id="3.90.640.10">
    <property type="entry name" value="Actin, Chain A, domain 4"/>
    <property type="match status" value="1"/>
</dbReference>
<feature type="region of interest" description="Disordered" evidence="4">
    <location>
        <begin position="444"/>
        <end position="595"/>
    </location>
</feature>
<feature type="compositionally biased region" description="Basic and acidic residues" evidence="4">
    <location>
        <begin position="586"/>
        <end position="595"/>
    </location>
</feature>
<dbReference type="EMBL" id="FMZZ01000014">
    <property type="protein sequence ID" value="SDD63371.1"/>
    <property type="molecule type" value="Genomic_DNA"/>
</dbReference>
<dbReference type="GO" id="GO:0140662">
    <property type="term" value="F:ATP-dependent protein folding chaperone"/>
    <property type="evidence" value="ECO:0007669"/>
    <property type="project" value="InterPro"/>
</dbReference>
<name>A0A1G6WBZ6_9PSEU</name>
<reference evidence="6" key="1">
    <citation type="submission" date="2016-10" db="EMBL/GenBank/DDBJ databases">
        <authorList>
            <person name="Varghese N."/>
            <person name="Submissions S."/>
        </authorList>
    </citation>
    <scope>NUCLEOTIDE SEQUENCE [LARGE SCALE GENOMIC DNA]</scope>
    <source>
        <strain evidence="6">IBRC-M 10403</strain>
    </source>
</reference>
<evidence type="ECO:0000256" key="3">
    <source>
        <dbReference type="ARBA" id="ARBA00023186"/>
    </source>
</evidence>
<feature type="region of interest" description="Disordered" evidence="4">
    <location>
        <begin position="364"/>
        <end position="411"/>
    </location>
</feature>
<dbReference type="Proteomes" id="UP000199501">
    <property type="component" value="Unassembled WGS sequence"/>
</dbReference>
<evidence type="ECO:0000313" key="6">
    <source>
        <dbReference type="Proteomes" id="UP000199501"/>
    </source>
</evidence>
<dbReference type="InterPro" id="IPR043129">
    <property type="entry name" value="ATPase_NBD"/>
</dbReference>
<dbReference type="AlphaFoldDB" id="A0A1G6WBZ6"/>
<sequence length="595" mass="58974">MPYVLGIDVGRTRGSAAVCRRAGGVFDRPEVVPLDGATRSVPAVLLVTAEGEVVVGQAAERRAVTEPDRVTRALLTRVGDDTAVLLGGQLYPAENLLAAFVAWIADVVADAEGGHAERIAVTHPPEWGSYRRGLLRDALHAAGLPGVLLLPTVVAAAEARHAREPVRPGAALVVGLAGGRHVEHAVLHRGPAAFEMVAHLPAVDAEAGVRLDDLLAAHILAEAPTLSPDQTVPDLRAAAGPVDPASLSPSAMAAFRAACTTAKERLSVATEVRVPLPHIPDDLLVTRACFEELARPALSAIARQMTALVASAPADAGAVLAGGTARVPLLAALAGCPVEEDPGTAVARGAALAACPRLPARTPTLGGMSPVGESGQADPPSLPGITPATGSADGQATGSADESAAAGAEAGAGNGAGPGLGAGAVNGTGSGLGNGVATGLGGGAGNGPRTGVGSGSTAGAGADPRTGVGPGAANGVGTDGRTGVGPGAGNGGRPGSAERGGASRPRLAPVFGGDPLLSDGRKASAPVLAPARGEAAGVPRLSPVTADPLAVPELAVEPDPPPRPPVEITPLEPPPRRFDRSRRARRDPEPDEDHR</sequence>
<accession>A0A1G6WBZ6</accession>
<dbReference type="STRING" id="1271860.SAMN05216174_114114"/>
<evidence type="ECO:0000256" key="1">
    <source>
        <dbReference type="ARBA" id="ARBA00022741"/>
    </source>
</evidence>
<dbReference type="InterPro" id="IPR052258">
    <property type="entry name" value="Diverse_Func_Domain-Protein"/>
</dbReference>
<dbReference type="PANTHER" id="PTHR37612:SF19">
    <property type="entry name" value="FIBROIN HEAVY CHAIN FIB-H LIKE PROTEIN"/>
    <property type="match status" value="1"/>
</dbReference>
<keyword evidence="1" id="KW-0547">Nucleotide-binding</keyword>
<feature type="compositionally biased region" description="Pro residues" evidence="4">
    <location>
        <begin position="558"/>
        <end position="573"/>
    </location>
</feature>
<organism evidence="5 6">
    <name type="scientific">Actinokineospora iranica</name>
    <dbReference type="NCBI Taxonomy" id="1271860"/>
    <lineage>
        <taxon>Bacteria</taxon>
        <taxon>Bacillati</taxon>
        <taxon>Actinomycetota</taxon>
        <taxon>Actinomycetes</taxon>
        <taxon>Pseudonocardiales</taxon>
        <taxon>Pseudonocardiaceae</taxon>
        <taxon>Actinokineospora</taxon>
    </lineage>
</organism>
<protein>
    <submittedName>
        <fullName evidence="5">Hsp70 protein</fullName>
    </submittedName>
</protein>
<dbReference type="SUPFAM" id="SSF53067">
    <property type="entry name" value="Actin-like ATPase domain"/>
    <property type="match status" value="2"/>
</dbReference>
<dbReference type="GO" id="GO:0005524">
    <property type="term" value="F:ATP binding"/>
    <property type="evidence" value="ECO:0007669"/>
    <property type="project" value="UniProtKB-KW"/>
</dbReference>
<keyword evidence="6" id="KW-1185">Reference proteome</keyword>